<dbReference type="GO" id="GO:0005524">
    <property type="term" value="F:ATP binding"/>
    <property type="evidence" value="ECO:0007669"/>
    <property type="project" value="UniProtKB-KW"/>
</dbReference>
<evidence type="ECO:0000256" key="8">
    <source>
        <dbReference type="ARBA" id="ARBA00022840"/>
    </source>
</evidence>
<dbReference type="EMBL" id="LNYP01000029">
    <property type="protein sequence ID" value="KTD37975.1"/>
    <property type="molecule type" value="Genomic_DNA"/>
</dbReference>
<dbReference type="InterPro" id="IPR035907">
    <property type="entry name" value="Hppk_sf"/>
</dbReference>
<comment type="similarity">
    <text evidence="2">Belongs to the HPPK family.</text>
</comment>
<accession>A0A0W0X078</accession>
<dbReference type="EC" id="2.7.6.3" evidence="3"/>
<keyword evidence="5" id="KW-0808">Transferase</keyword>
<comment type="pathway">
    <text evidence="1">Cofactor biosynthesis; tetrahydrofolate biosynthesis; 2-amino-4-hydroxy-6-hydroxymethyl-7,8-dihydropteridine diphosphate from 7,8-dihydroneopterin triphosphate: step 4/4.</text>
</comment>
<sequence length="155" mass="18060">MTRCYLGLGSNLNQPQRQLKQAIAKLQTLPRTEVTKLSSLYFSRPMGSRFQPRYCNMVLAINTTLSPRRLLQWCQFIEKKHQRVRKKKWGARTLDIDVLLYGEIIINEHDYVVPHREIMNRDFVLIPLLEIAPSLKLPHGESISNGLADCKRFII</sequence>
<evidence type="ECO:0000313" key="14">
    <source>
        <dbReference type="EMBL" id="KTD37975.1"/>
    </source>
</evidence>
<evidence type="ECO:0000256" key="4">
    <source>
        <dbReference type="ARBA" id="ARBA00016218"/>
    </source>
</evidence>
<dbReference type="PANTHER" id="PTHR43071">
    <property type="entry name" value="2-AMINO-4-HYDROXY-6-HYDROXYMETHYLDIHYDROPTERIDINE PYROPHOSPHOKINASE"/>
    <property type="match status" value="1"/>
</dbReference>
<dbReference type="PATRIC" id="fig|29423.5.peg.1730"/>
<keyword evidence="8" id="KW-0067">ATP-binding</keyword>
<evidence type="ECO:0000256" key="3">
    <source>
        <dbReference type="ARBA" id="ARBA00013253"/>
    </source>
</evidence>
<evidence type="ECO:0000256" key="9">
    <source>
        <dbReference type="ARBA" id="ARBA00022909"/>
    </source>
</evidence>
<organism evidence="14 15">
    <name type="scientific">Legionella oakridgensis</name>
    <dbReference type="NCBI Taxonomy" id="29423"/>
    <lineage>
        <taxon>Bacteria</taxon>
        <taxon>Pseudomonadati</taxon>
        <taxon>Pseudomonadota</taxon>
        <taxon>Gammaproteobacteria</taxon>
        <taxon>Legionellales</taxon>
        <taxon>Legionellaceae</taxon>
        <taxon>Legionella</taxon>
    </lineage>
</organism>
<reference evidence="14 15" key="1">
    <citation type="submission" date="2015-11" db="EMBL/GenBank/DDBJ databases">
        <title>Genomic analysis of 38 Legionella species identifies large and diverse effector repertoires.</title>
        <authorList>
            <person name="Burstein D."/>
            <person name="Amaro F."/>
            <person name="Zusman T."/>
            <person name="Lifshitz Z."/>
            <person name="Cohen O."/>
            <person name="Gilbert J.A."/>
            <person name="Pupko T."/>
            <person name="Shuman H.A."/>
            <person name="Segal G."/>
        </authorList>
    </citation>
    <scope>NUCLEOTIDE SEQUENCE [LARGE SCALE GENOMIC DNA]</scope>
    <source>
        <strain evidence="14 15">Oak Ridge-10</strain>
    </source>
</reference>
<dbReference type="InterPro" id="IPR000550">
    <property type="entry name" value="Hppk"/>
</dbReference>
<evidence type="ECO:0000313" key="15">
    <source>
        <dbReference type="Proteomes" id="UP000054858"/>
    </source>
</evidence>
<keyword evidence="7 14" id="KW-0418">Kinase</keyword>
<dbReference type="GO" id="GO:0046656">
    <property type="term" value="P:folic acid biosynthetic process"/>
    <property type="evidence" value="ECO:0007669"/>
    <property type="project" value="UniProtKB-KW"/>
</dbReference>
<dbReference type="RefSeq" id="WP_035894245.1">
    <property type="nucleotide sequence ID" value="NZ_LCUA01000004.1"/>
</dbReference>
<evidence type="ECO:0000256" key="10">
    <source>
        <dbReference type="ARBA" id="ARBA00029409"/>
    </source>
</evidence>
<dbReference type="GO" id="GO:0046654">
    <property type="term" value="P:tetrahydrofolate biosynthetic process"/>
    <property type="evidence" value="ECO:0007669"/>
    <property type="project" value="UniProtKB-UniPathway"/>
</dbReference>
<dbReference type="CDD" id="cd00483">
    <property type="entry name" value="HPPK"/>
    <property type="match status" value="1"/>
</dbReference>
<dbReference type="Proteomes" id="UP000054858">
    <property type="component" value="Unassembled WGS sequence"/>
</dbReference>
<dbReference type="AlphaFoldDB" id="A0A0W0X078"/>
<dbReference type="Gene3D" id="3.30.70.560">
    <property type="entry name" value="7,8-Dihydro-6-hydroxymethylpterin-pyrophosphokinase HPPK"/>
    <property type="match status" value="1"/>
</dbReference>
<proteinExistence type="inferred from homology"/>
<dbReference type="GO" id="GO:0003848">
    <property type="term" value="F:2-amino-4-hydroxy-6-hydroxymethyldihydropteridine diphosphokinase activity"/>
    <property type="evidence" value="ECO:0007669"/>
    <property type="project" value="UniProtKB-EC"/>
</dbReference>
<evidence type="ECO:0000256" key="12">
    <source>
        <dbReference type="ARBA" id="ARBA00033413"/>
    </source>
</evidence>
<evidence type="ECO:0000256" key="1">
    <source>
        <dbReference type="ARBA" id="ARBA00005051"/>
    </source>
</evidence>
<evidence type="ECO:0000256" key="5">
    <source>
        <dbReference type="ARBA" id="ARBA00022679"/>
    </source>
</evidence>
<evidence type="ECO:0000256" key="7">
    <source>
        <dbReference type="ARBA" id="ARBA00022777"/>
    </source>
</evidence>
<name>A0A0W0X078_9GAMM</name>
<keyword evidence="9" id="KW-0289">Folate biosynthesis</keyword>
<evidence type="ECO:0000256" key="6">
    <source>
        <dbReference type="ARBA" id="ARBA00022741"/>
    </source>
</evidence>
<dbReference type="PANTHER" id="PTHR43071:SF1">
    <property type="entry name" value="2-AMINO-4-HYDROXY-6-HYDROXYMETHYLDIHYDROPTERIDINE PYROPHOSPHOKINASE"/>
    <property type="match status" value="1"/>
</dbReference>
<comment type="caution">
    <text evidence="14">The sequence shown here is derived from an EMBL/GenBank/DDBJ whole genome shotgun (WGS) entry which is preliminary data.</text>
</comment>
<dbReference type="Pfam" id="PF01288">
    <property type="entry name" value="HPPK"/>
    <property type="match status" value="1"/>
</dbReference>
<dbReference type="PROSITE" id="PS00794">
    <property type="entry name" value="HPPK"/>
    <property type="match status" value="1"/>
</dbReference>
<gene>
    <name evidence="14" type="primary">folK</name>
    <name evidence="14" type="ORF">Loak_1651</name>
</gene>
<dbReference type="UniPathway" id="UPA00077">
    <property type="reaction ID" value="UER00155"/>
</dbReference>
<dbReference type="GO" id="GO:0016301">
    <property type="term" value="F:kinase activity"/>
    <property type="evidence" value="ECO:0007669"/>
    <property type="project" value="UniProtKB-KW"/>
</dbReference>
<evidence type="ECO:0000256" key="11">
    <source>
        <dbReference type="ARBA" id="ARBA00029766"/>
    </source>
</evidence>
<dbReference type="NCBIfam" id="TIGR01498">
    <property type="entry name" value="folK"/>
    <property type="match status" value="1"/>
</dbReference>
<comment type="function">
    <text evidence="10">Catalyzes the transfer of pyrophosphate from adenosine triphosphate (ATP) to 6-hydroxymethyl-7,8-dihydropterin, an enzymatic step in folate biosynthesis pathway.</text>
</comment>
<protein>
    <recommendedName>
        <fullName evidence="4">2-amino-4-hydroxy-6-hydroxymethyldihydropteridine pyrophosphokinase</fullName>
        <ecNumber evidence="3">2.7.6.3</ecNumber>
    </recommendedName>
    <alternativeName>
        <fullName evidence="11">6-hydroxymethyl-7,8-dihydropterin pyrophosphokinase</fullName>
    </alternativeName>
    <alternativeName>
        <fullName evidence="12">7,8-dihydro-6-hydroxymethylpterin-pyrophosphokinase</fullName>
    </alternativeName>
</protein>
<evidence type="ECO:0000256" key="2">
    <source>
        <dbReference type="ARBA" id="ARBA00005810"/>
    </source>
</evidence>
<feature type="domain" description="7,8-dihydro-6-hydroxymethylpterin-pyrophosphokinase" evidence="13">
    <location>
        <begin position="88"/>
        <end position="99"/>
    </location>
</feature>
<dbReference type="SUPFAM" id="SSF55083">
    <property type="entry name" value="6-hydroxymethyl-7,8-dihydropterin pyrophosphokinase, HPPK"/>
    <property type="match status" value="1"/>
</dbReference>
<keyword evidence="6" id="KW-0547">Nucleotide-binding</keyword>
<evidence type="ECO:0000259" key="13">
    <source>
        <dbReference type="PROSITE" id="PS00794"/>
    </source>
</evidence>